<dbReference type="AlphaFoldDB" id="A0A9D3YL63"/>
<organism evidence="1 2">
    <name type="scientific">Dreissena polymorpha</name>
    <name type="common">Zebra mussel</name>
    <name type="synonym">Mytilus polymorpha</name>
    <dbReference type="NCBI Taxonomy" id="45954"/>
    <lineage>
        <taxon>Eukaryota</taxon>
        <taxon>Metazoa</taxon>
        <taxon>Spiralia</taxon>
        <taxon>Lophotrochozoa</taxon>
        <taxon>Mollusca</taxon>
        <taxon>Bivalvia</taxon>
        <taxon>Autobranchia</taxon>
        <taxon>Heteroconchia</taxon>
        <taxon>Euheterodonta</taxon>
        <taxon>Imparidentia</taxon>
        <taxon>Neoheterodontei</taxon>
        <taxon>Myida</taxon>
        <taxon>Dreissenoidea</taxon>
        <taxon>Dreissenidae</taxon>
        <taxon>Dreissena</taxon>
    </lineage>
</organism>
<keyword evidence="2" id="KW-1185">Reference proteome</keyword>
<dbReference type="EMBL" id="JAIWYP010000015">
    <property type="protein sequence ID" value="KAH3701275.1"/>
    <property type="molecule type" value="Genomic_DNA"/>
</dbReference>
<evidence type="ECO:0000313" key="2">
    <source>
        <dbReference type="Proteomes" id="UP000828390"/>
    </source>
</evidence>
<reference evidence="1" key="2">
    <citation type="submission" date="2020-11" db="EMBL/GenBank/DDBJ databases">
        <authorList>
            <person name="McCartney M.A."/>
            <person name="Auch B."/>
            <person name="Kono T."/>
            <person name="Mallez S."/>
            <person name="Becker A."/>
            <person name="Gohl D.M."/>
            <person name="Silverstein K.A.T."/>
            <person name="Koren S."/>
            <person name="Bechman K.B."/>
            <person name="Herman A."/>
            <person name="Abrahante J.E."/>
            <person name="Garbe J."/>
        </authorList>
    </citation>
    <scope>NUCLEOTIDE SEQUENCE</scope>
    <source>
        <strain evidence="1">Duluth1</strain>
        <tissue evidence="1">Whole animal</tissue>
    </source>
</reference>
<dbReference type="Proteomes" id="UP000828390">
    <property type="component" value="Unassembled WGS sequence"/>
</dbReference>
<sequence length="67" mass="7199">MGEFAPTVTCPGFEPQSVTSPESYGSRIQACVLPLPSKGRIPVAILSLSVRTESYGFTQGLEPNSRR</sequence>
<comment type="caution">
    <text evidence="1">The sequence shown here is derived from an EMBL/GenBank/DDBJ whole genome shotgun (WGS) entry which is preliminary data.</text>
</comment>
<accession>A0A9D3YL63</accession>
<evidence type="ECO:0000313" key="1">
    <source>
        <dbReference type="EMBL" id="KAH3701275.1"/>
    </source>
</evidence>
<reference evidence="1" key="1">
    <citation type="journal article" date="2019" name="bioRxiv">
        <title>The Genome of the Zebra Mussel, Dreissena polymorpha: A Resource for Invasive Species Research.</title>
        <authorList>
            <person name="McCartney M.A."/>
            <person name="Auch B."/>
            <person name="Kono T."/>
            <person name="Mallez S."/>
            <person name="Zhang Y."/>
            <person name="Obille A."/>
            <person name="Becker A."/>
            <person name="Abrahante J.E."/>
            <person name="Garbe J."/>
            <person name="Badalamenti J.P."/>
            <person name="Herman A."/>
            <person name="Mangelson H."/>
            <person name="Liachko I."/>
            <person name="Sullivan S."/>
            <person name="Sone E.D."/>
            <person name="Koren S."/>
            <person name="Silverstein K.A.T."/>
            <person name="Beckman K.B."/>
            <person name="Gohl D.M."/>
        </authorList>
    </citation>
    <scope>NUCLEOTIDE SEQUENCE</scope>
    <source>
        <strain evidence="1">Duluth1</strain>
        <tissue evidence="1">Whole animal</tissue>
    </source>
</reference>
<proteinExistence type="predicted"/>
<protein>
    <submittedName>
        <fullName evidence="1">Uncharacterized protein</fullName>
    </submittedName>
</protein>
<gene>
    <name evidence="1" type="ORF">DPMN_076258</name>
</gene>
<name>A0A9D3YL63_DREPO</name>